<feature type="domain" description="FIST" evidence="2">
    <location>
        <begin position="59"/>
        <end position="261"/>
    </location>
</feature>
<protein>
    <recommendedName>
        <fullName evidence="6">FIST domain containing protein</fullName>
    </recommendedName>
</protein>
<feature type="region of interest" description="Disordered" evidence="1">
    <location>
        <begin position="1"/>
        <end position="22"/>
    </location>
</feature>
<dbReference type="InterPro" id="IPR019494">
    <property type="entry name" value="FIST_C"/>
</dbReference>
<name>A0A2W7BVU8_9HYPH</name>
<accession>A0A2W7BVU8</accession>
<feature type="compositionally biased region" description="Basic and acidic residues" evidence="1">
    <location>
        <begin position="1"/>
        <end position="20"/>
    </location>
</feature>
<dbReference type="Pfam" id="PF08495">
    <property type="entry name" value="FIST"/>
    <property type="match status" value="1"/>
</dbReference>
<dbReference type="AlphaFoldDB" id="A0A2W7BVU8"/>
<feature type="domain" description="FIST C-domain" evidence="3">
    <location>
        <begin position="262"/>
        <end position="392"/>
    </location>
</feature>
<dbReference type="Pfam" id="PF10442">
    <property type="entry name" value="FIST_C"/>
    <property type="match status" value="1"/>
</dbReference>
<sequence length="411" mass="44380">MLSDARAPDAHKTASEEMRRTQLASSRTRYACGLSALTTDEPDMDAFATAIALEAAAIDAGFALLFFSQSLVEADTLSQALMTHAPALHHAGCSTAGEITPQGLEDGHVLAMLLPSAAFTAVSVMVDNLSSSGMDSITSEVEALRRSLRAHLGCDRTKGTFALCFIDGLSYAEEAVSSAIHWGLDDIPLLGGSAGDDLKFETTRLIWNGKVTSDSAIIVLIATEIPFHVFKTDNFVPTDEKLVVTASDPDHRIVSEFNATNAAEEYAASVGIVPQTLTPLSFASHPVVVKVGGEYYCRSIQKMHPDGSLSFFCAIDDGVVLSIAQPKDMVESTRAALRDVEERLGGIDMILGFDCVLRRLDARNRQVFRDISELYRVNNVIGFGTYGEQYRSMHLNQTFTGIAFGQRQAAE</sequence>
<evidence type="ECO:0000256" key="1">
    <source>
        <dbReference type="SAM" id="MobiDB-lite"/>
    </source>
</evidence>
<reference evidence="5" key="1">
    <citation type="submission" date="2017-03" db="EMBL/GenBank/DDBJ databases">
        <authorList>
            <person name="Safronova V.I."/>
            <person name="Sazanova A.L."/>
            <person name="Chirak E.R."/>
        </authorList>
    </citation>
    <scope>NUCLEOTIDE SEQUENCE [LARGE SCALE GENOMIC DNA]</scope>
    <source>
        <strain evidence="5">Ach-343</strain>
    </source>
</reference>
<evidence type="ECO:0000313" key="4">
    <source>
        <dbReference type="EMBL" id="PZV35035.1"/>
    </source>
</evidence>
<evidence type="ECO:0000259" key="3">
    <source>
        <dbReference type="SMART" id="SM01204"/>
    </source>
</evidence>
<dbReference type="PANTHER" id="PTHR40252:SF2">
    <property type="entry name" value="BLR0328 PROTEIN"/>
    <property type="match status" value="1"/>
</dbReference>
<dbReference type="Proteomes" id="UP000248616">
    <property type="component" value="Unassembled WGS sequence"/>
</dbReference>
<evidence type="ECO:0000259" key="2">
    <source>
        <dbReference type="SMART" id="SM00897"/>
    </source>
</evidence>
<dbReference type="SMART" id="SM01204">
    <property type="entry name" value="FIST_C"/>
    <property type="match status" value="1"/>
</dbReference>
<dbReference type="OrthoDB" id="9807948at2"/>
<evidence type="ECO:0008006" key="6">
    <source>
        <dbReference type="Google" id="ProtNLM"/>
    </source>
</evidence>
<comment type="caution">
    <text evidence="4">The sequence shown here is derived from an EMBL/GenBank/DDBJ whole genome shotgun (WGS) entry which is preliminary data.</text>
</comment>
<dbReference type="EMBL" id="MZXV01000062">
    <property type="protein sequence ID" value="PZV35035.1"/>
    <property type="molecule type" value="Genomic_DNA"/>
</dbReference>
<dbReference type="SMART" id="SM00897">
    <property type="entry name" value="FIST"/>
    <property type="match status" value="1"/>
</dbReference>
<organism evidence="4 5">
    <name type="scientific">Mesorhizobium kowhaii</name>
    <dbReference type="NCBI Taxonomy" id="1300272"/>
    <lineage>
        <taxon>Bacteria</taxon>
        <taxon>Pseudomonadati</taxon>
        <taxon>Pseudomonadota</taxon>
        <taxon>Alphaproteobacteria</taxon>
        <taxon>Hyphomicrobiales</taxon>
        <taxon>Phyllobacteriaceae</taxon>
        <taxon>Mesorhizobium</taxon>
    </lineage>
</organism>
<evidence type="ECO:0000313" key="5">
    <source>
        <dbReference type="Proteomes" id="UP000248616"/>
    </source>
</evidence>
<keyword evidence="5" id="KW-1185">Reference proteome</keyword>
<dbReference type="PANTHER" id="PTHR40252">
    <property type="entry name" value="BLR0328 PROTEIN"/>
    <property type="match status" value="1"/>
</dbReference>
<proteinExistence type="predicted"/>
<dbReference type="InterPro" id="IPR013702">
    <property type="entry name" value="FIST_domain_N"/>
</dbReference>
<gene>
    <name evidence="4" type="ORF">B5V02_28595</name>
</gene>